<name>A0ABQ1SIJ8_9SPHI</name>
<keyword evidence="2" id="KW-1185">Reference proteome</keyword>
<protein>
    <submittedName>
        <fullName evidence="1">Uncharacterized protein</fullName>
    </submittedName>
</protein>
<comment type="caution">
    <text evidence="1">The sequence shown here is derived from an EMBL/GenBank/DDBJ whole genome shotgun (WGS) entry which is preliminary data.</text>
</comment>
<accession>A0ABQ1SIJ8</accession>
<sequence>MHTTNNHLVSPKYMQPFNVQIKRNGTEELYTVLPREHHFEIMVNDKIVGTICHLEGHWVEVPANQIESGQLPVAPMQAGDNLNLQIPIDLLGQEIERIWAGMPEPEDGDKPYV</sequence>
<reference evidence="2" key="1">
    <citation type="journal article" date="2019" name="Int. J. Syst. Evol. Microbiol.">
        <title>The Global Catalogue of Microorganisms (GCM) 10K type strain sequencing project: providing services to taxonomists for standard genome sequencing and annotation.</title>
        <authorList>
            <consortium name="The Broad Institute Genomics Platform"/>
            <consortium name="The Broad Institute Genome Sequencing Center for Infectious Disease"/>
            <person name="Wu L."/>
            <person name="Ma J."/>
        </authorList>
    </citation>
    <scope>NUCLEOTIDE SEQUENCE [LARGE SCALE GENOMIC DNA]</scope>
    <source>
        <strain evidence="2">CGMCC 1.15644</strain>
    </source>
</reference>
<gene>
    <name evidence="1" type="ORF">GCM10011413_04070</name>
</gene>
<dbReference type="Proteomes" id="UP000622648">
    <property type="component" value="Unassembled WGS sequence"/>
</dbReference>
<dbReference type="EMBL" id="BMJO01000001">
    <property type="protein sequence ID" value="GGE41373.1"/>
    <property type="molecule type" value="Genomic_DNA"/>
</dbReference>
<evidence type="ECO:0000313" key="2">
    <source>
        <dbReference type="Proteomes" id="UP000622648"/>
    </source>
</evidence>
<evidence type="ECO:0000313" key="1">
    <source>
        <dbReference type="EMBL" id="GGE41373.1"/>
    </source>
</evidence>
<organism evidence="1 2">
    <name type="scientific">Pedobacter psychrotolerans</name>
    <dbReference type="NCBI Taxonomy" id="1843235"/>
    <lineage>
        <taxon>Bacteria</taxon>
        <taxon>Pseudomonadati</taxon>
        <taxon>Bacteroidota</taxon>
        <taxon>Sphingobacteriia</taxon>
        <taxon>Sphingobacteriales</taxon>
        <taxon>Sphingobacteriaceae</taxon>
        <taxon>Pedobacter</taxon>
    </lineage>
</organism>
<proteinExistence type="predicted"/>